<organism evidence="1 2">
    <name type="scientific">Mycena rosella</name>
    <name type="common">Pink bonnet</name>
    <name type="synonym">Agaricus rosellus</name>
    <dbReference type="NCBI Taxonomy" id="1033263"/>
    <lineage>
        <taxon>Eukaryota</taxon>
        <taxon>Fungi</taxon>
        <taxon>Dikarya</taxon>
        <taxon>Basidiomycota</taxon>
        <taxon>Agaricomycotina</taxon>
        <taxon>Agaricomycetes</taxon>
        <taxon>Agaricomycetidae</taxon>
        <taxon>Agaricales</taxon>
        <taxon>Marasmiineae</taxon>
        <taxon>Mycenaceae</taxon>
        <taxon>Mycena</taxon>
    </lineage>
</organism>
<keyword evidence="2" id="KW-1185">Reference proteome</keyword>
<evidence type="ECO:0000313" key="1">
    <source>
        <dbReference type="EMBL" id="KAJ7693439.1"/>
    </source>
</evidence>
<dbReference type="Proteomes" id="UP001221757">
    <property type="component" value="Unassembled WGS sequence"/>
</dbReference>
<dbReference type="EMBL" id="JARKIE010000046">
    <property type="protein sequence ID" value="KAJ7693439.1"/>
    <property type="molecule type" value="Genomic_DNA"/>
</dbReference>
<name>A0AAD7DKK0_MYCRO</name>
<comment type="caution">
    <text evidence="1">The sequence shown here is derived from an EMBL/GenBank/DDBJ whole genome shotgun (WGS) entry which is preliminary data.</text>
</comment>
<proteinExistence type="predicted"/>
<accession>A0AAD7DKK0</accession>
<evidence type="ECO:0000313" key="2">
    <source>
        <dbReference type="Proteomes" id="UP001221757"/>
    </source>
</evidence>
<protein>
    <submittedName>
        <fullName evidence="1">Uncharacterized protein</fullName>
    </submittedName>
</protein>
<gene>
    <name evidence="1" type="ORF">B0H17DRAFT_1060183</name>
</gene>
<sequence>MIARRSFRAPRFALVTLYSNWSLCFSEAAALFSFRLNNATKFLSRLIITSHMSSPQNAEQISGWPEFSFSLPPDVHRAIFEMAGIVYPEEIPKLMAVSHAAYSWLEPLQFKVVALTPYTQRWPRYWPLWSMSPGFLRNTVRHLCLHKIEYPVGGMLYTCTEVVDLSLRPKARPPNDRGPLFFLLLEQMKDLQRLSTDFDILLDGFERLTHPIFHNITHLTMFNRIEGYGWDKWKDLAVLPSLTHLCMREIITPDMFHGVLDNCQTLKVFVNWFRAAAFDELQPEWLKQYCMNLGVTDVRFVMLEIQDWVYEWETGARKGENFWDRAEAFIAGKKRGAILESLYWVDQGPHPYWAHLDPPVPPSDDEMLDTL</sequence>
<dbReference type="AlphaFoldDB" id="A0AAD7DKK0"/>
<reference evidence="1" key="1">
    <citation type="submission" date="2023-03" db="EMBL/GenBank/DDBJ databases">
        <title>Massive genome expansion in bonnet fungi (Mycena s.s.) driven by repeated elements and novel gene families across ecological guilds.</title>
        <authorList>
            <consortium name="Lawrence Berkeley National Laboratory"/>
            <person name="Harder C.B."/>
            <person name="Miyauchi S."/>
            <person name="Viragh M."/>
            <person name="Kuo A."/>
            <person name="Thoen E."/>
            <person name="Andreopoulos B."/>
            <person name="Lu D."/>
            <person name="Skrede I."/>
            <person name="Drula E."/>
            <person name="Henrissat B."/>
            <person name="Morin E."/>
            <person name="Kohler A."/>
            <person name="Barry K."/>
            <person name="LaButti K."/>
            <person name="Morin E."/>
            <person name="Salamov A."/>
            <person name="Lipzen A."/>
            <person name="Mereny Z."/>
            <person name="Hegedus B."/>
            <person name="Baldrian P."/>
            <person name="Stursova M."/>
            <person name="Weitz H."/>
            <person name="Taylor A."/>
            <person name="Grigoriev I.V."/>
            <person name="Nagy L.G."/>
            <person name="Martin F."/>
            <person name="Kauserud H."/>
        </authorList>
    </citation>
    <scope>NUCLEOTIDE SEQUENCE</scope>
    <source>
        <strain evidence="1">CBHHK067</strain>
    </source>
</reference>